<evidence type="ECO:0000313" key="3">
    <source>
        <dbReference type="Proteomes" id="UP000245086"/>
    </source>
</evidence>
<feature type="region of interest" description="Disordered" evidence="1">
    <location>
        <begin position="55"/>
        <end position="91"/>
    </location>
</feature>
<dbReference type="AlphaFoldDB" id="A0A2P2EDN7"/>
<dbReference type="Proteomes" id="UP000245086">
    <property type="component" value="Unassembled WGS sequence"/>
</dbReference>
<accession>A0A2P2EDN7</accession>
<name>A0A2P2EDN7_9PROT</name>
<dbReference type="RefSeq" id="WP_108986065.1">
    <property type="nucleotide sequence ID" value="NZ_BFBR01000010.1"/>
</dbReference>
<reference evidence="2 3" key="1">
    <citation type="journal article" date="2018" name="Genome Announc.">
        <title>Draft Genome Sequence of "Candidatus Phycosocius bacilliformis," an Alphaproteobacterial Ectosymbiont of the Hydrocarbon-Producing Green Alga Botryococcus braunii.</title>
        <authorList>
            <person name="Tanabe Y."/>
            <person name="Yamaguchi H."/>
            <person name="Watanabe M.M."/>
        </authorList>
    </citation>
    <scope>NUCLEOTIDE SEQUENCE [LARGE SCALE GENOMIC DNA]</scope>
    <source>
        <strain evidence="2 3">BOTRYCO-2</strain>
    </source>
</reference>
<protein>
    <submittedName>
        <fullName evidence="2">Uncharacterized protein</fullName>
    </submittedName>
</protein>
<feature type="compositionally biased region" description="Basic and acidic residues" evidence="1">
    <location>
        <begin position="65"/>
        <end position="83"/>
    </location>
</feature>
<gene>
    <name evidence="2" type="ORF">PbB2_02859</name>
</gene>
<proteinExistence type="predicted"/>
<dbReference type="EMBL" id="BFBR01000010">
    <property type="protein sequence ID" value="GBF59167.1"/>
    <property type="molecule type" value="Genomic_DNA"/>
</dbReference>
<evidence type="ECO:0000313" key="2">
    <source>
        <dbReference type="EMBL" id="GBF59167.1"/>
    </source>
</evidence>
<evidence type="ECO:0000256" key="1">
    <source>
        <dbReference type="SAM" id="MobiDB-lite"/>
    </source>
</evidence>
<sequence>MFSDPDREREDALYQDSLTTAQHTSAALSQWATAYGEEDPQSAWILTPYDIWMKNPHYQGAPVPHPEDDSFHDQDEGKSKTVDPDDLEDPF</sequence>
<feature type="compositionally biased region" description="Basic and acidic residues" evidence="1">
    <location>
        <begin position="1"/>
        <end position="12"/>
    </location>
</feature>
<feature type="region of interest" description="Disordered" evidence="1">
    <location>
        <begin position="1"/>
        <end position="20"/>
    </location>
</feature>
<organism evidence="2 3">
    <name type="scientific">Candidatus Phycosocius bacilliformis</name>
    <dbReference type="NCBI Taxonomy" id="1445552"/>
    <lineage>
        <taxon>Bacteria</taxon>
        <taxon>Pseudomonadati</taxon>
        <taxon>Pseudomonadota</taxon>
        <taxon>Alphaproteobacteria</taxon>
        <taxon>Caulobacterales</taxon>
        <taxon>Caulobacterales incertae sedis</taxon>
        <taxon>Candidatus Phycosocius</taxon>
    </lineage>
</organism>
<comment type="caution">
    <text evidence="2">The sequence shown here is derived from an EMBL/GenBank/DDBJ whole genome shotgun (WGS) entry which is preliminary data.</text>
</comment>
<dbReference type="OrthoDB" id="7280258at2"/>
<keyword evidence="3" id="KW-1185">Reference proteome</keyword>